<dbReference type="PANTHER" id="PTHR23501">
    <property type="entry name" value="MAJOR FACILITATOR SUPERFAMILY"/>
    <property type="match status" value="1"/>
</dbReference>
<feature type="transmembrane region" description="Helical" evidence="5">
    <location>
        <begin position="117"/>
        <end position="135"/>
    </location>
</feature>
<evidence type="ECO:0000256" key="4">
    <source>
        <dbReference type="ARBA" id="ARBA00023136"/>
    </source>
</evidence>
<dbReference type="AlphaFoldDB" id="A0A7W9TJW1"/>
<name>A0A7W9TJW1_CASDE</name>
<evidence type="ECO:0000259" key="6">
    <source>
        <dbReference type="PROSITE" id="PS50850"/>
    </source>
</evidence>
<feature type="transmembrane region" description="Helical" evidence="5">
    <location>
        <begin position="54"/>
        <end position="75"/>
    </location>
</feature>
<dbReference type="EMBL" id="JACHIB010000001">
    <property type="protein sequence ID" value="MBB6082058.1"/>
    <property type="molecule type" value="Genomic_DNA"/>
</dbReference>
<dbReference type="InterPro" id="IPR011701">
    <property type="entry name" value="MFS"/>
</dbReference>
<protein>
    <submittedName>
        <fullName evidence="7">MFS family permease</fullName>
    </submittedName>
</protein>
<feature type="domain" description="Major facilitator superfamily (MFS) profile" evidence="6">
    <location>
        <begin position="20"/>
        <end position="461"/>
    </location>
</feature>
<dbReference type="GO" id="GO:0022857">
    <property type="term" value="F:transmembrane transporter activity"/>
    <property type="evidence" value="ECO:0007669"/>
    <property type="project" value="InterPro"/>
</dbReference>
<sequence>MNPSPSASWGALLRGRNGLRSLALAGGVAVHAVNVFIATTILPSVVRDIGGLPWYAWNTTLFVAASIMGSSCAPLGIRWYGLRRSFLLALAVFMGGTVVCGLAPGMPWLLLGRVGQGLGGGMLLSLSYATVPLVFDQDLWPRAMALISGMWGVATLAGPAIGGLFAEAGHWRWAFWAVLPVCGLLGALLVTQLGPAGRDRGARLEAPLLRMGLLVASVLVVSAASLSPSWIAQLAGVAGGVLLILWLARIDGRARQRFLPGGAWVLGHPLGRRYAMIGLMSLGVTTEVFVPYFLQVLHGQSPLHAGYLSALMSAGWTSGTLASSGRGPACVGRLLVLGPILSAASLAGLYVFMPDPAAPTALLAALLLGVGMGIGLCWPHLLTGVFRAAPPDQQSIASAAITTLQLYAMALGASVAGMAANAAGFTDPGGWQGARQAAWAVYGVFVFAPALAIRLGWRARRDGI</sequence>
<evidence type="ECO:0000256" key="5">
    <source>
        <dbReference type="SAM" id="Phobius"/>
    </source>
</evidence>
<feature type="transmembrane region" description="Helical" evidence="5">
    <location>
        <begin position="173"/>
        <end position="194"/>
    </location>
</feature>
<feature type="transmembrane region" description="Helical" evidence="5">
    <location>
        <begin position="334"/>
        <end position="353"/>
    </location>
</feature>
<dbReference type="InterPro" id="IPR020846">
    <property type="entry name" value="MFS_dom"/>
</dbReference>
<dbReference type="InterPro" id="IPR036259">
    <property type="entry name" value="MFS_trans_sf"/>
</dbReference>
<feature type="transmembrane region" description="Helical" evidence="5">
    <location>
        <begin position="274"/>
        <end position="293"/>
    </location>
</feature>
<organism evidence="7 8">
    <name type="scientific">Castellaniella defragrans</name>
    <name type="common">Alcaligenes defragrans</name>
    <dbReference type="NCBI Taxonomy" id="75697"/>
    <lineage>
        <taxon>Bacteria</taxon>
        <taxon>Pseudomonadati</taxon>
        <taxon>Pseudomonadota</taxon>
        <taxon>Betaproteobacteria</taxon>
        <taxon>Burkholderiales</taxon>
        <taxon>Alcaligenaceae</taxon>
        <taxon>Castellaniella</taxon>
    </lineage>
</organism>
<feature type="transmembrane region" description="Helical" evidence="5">
    <location>
        <begin position="206"/>
        <end position="224"/>
    </location>
</feature>
<dbReference type="RefSeq" id="WP_043679791.1">
    <property type="nucleotide sequence ID" value="NZ_JACHIB010000001.1"/>
</dbReference>
<dbReference type="PROSITE" id="PS50850">
    <property type="entry name" value="MFS"/>
    <property type="match status" value="1"/>
</dbReference>
<reference evidence="7 8" key="1">
    <citation type="submission" date="2020-08" db="EMBL/GenBank/DDBJ databases">
        <title>Genomic Encyclopedia of Type Strains, Phase IV (KMG-IV): sequencing the most valuable type-strain genomes for metagenomic binning, comparative biology and taxonomic classification.</title>
        <authorList>
            <person name="Goeker M."/>
        </authorList>
    </citation>
    <scope>NUCLEOTIDE SEQUENCE [LARGE SCALE GENOMIC DNA]</scope>
    <source>
        <strain evidence="7 8">DSM 12141</strain>
    </source>
</reference>
<evidence type="ECO:0000256" key="3">
    <source>
        <dbReference type="ARBA" id="ARBA00022989"/>
    </source>
</evidence>
<proteinExistence type="predicted"/>
<dbReference type="Gene3D" id="1.20.1250.20">
    <property type="entry name" value="MFS general substrate transporter like domains"/>
    <property type="match status" value="1"/>
</dbReference>
<feature type="transmembrane region" description="Helical" evidence="5">
    <location>
        <begin position="359"/>
        <end position="383"/>
    </location>
</feature>
<keyword evidence="2 5" id="KW-0812">Transmembrane</keyword>
<dbReference type="Gene3D" id="1.20.1720.10">
    <property type="entry name" value="Multidrug resistance protein D"/>
    <property type="match status" value="1"/>
</dbReference>
<feature type="transmembrane region" description="Helical" evidence="5">
    <location>
        <begin position="230"/>
        <end position="248"/>
    </location>
</feature>
<feature type="transmembrane region" description="Helical" evidence="5">
    <location>
        <begin position="404"/>
        <end position="425"/>
    </location>
</feature>
<feature type="transmembrane region" description="Helical" evidence="5">
    <location>
        <begin position="305"/>
        <end position="322"/>
    </location>
</feature>
<comment type="caution">
    <text evidence="7">The sequence shown here is derived from an EMBL/GenBank/DDBJ whole genome shotgun (WGS) entry which is preliminary data.</text>
</comment>
<dbReference type="Pfam" id="PF07690">
    <property type="entry name" value="MFS_1"/>
    <property type="match status" value="1"/>
</dbReference>
<dbReference type="InterPro" id="IPR001958">
    <property type="entry name" value="Tet-R_TetA/multi-R_MdtG-like"/>
</dbReference>
<feature type="transmembrane region" description="Helical" evidence="5">
    <location>
        <begin position="87"/>
        <end position="111"/>
    </location>
</feature>
<evidence type="ECO:0000256" key="2">
    <source>
        <dbReference type="ARBA" id="ARBA00022692"/>
    </source>
</evidence>
<dbReference type="SUPFAM" id="SSF103473">
    <property type="entry name" value="MFS general substrate transporter"/>
    <property type="match status" value="1"/>
</dbReference>
<comment type="subcellular location">
    <subcellularLocation>
        <location evidence="1">Membrane</location>
        <topology evidence="1">Multi-pass membrane protein</topology>
    </subcellularLocation>
</comment>
<keyword evidence="4 5" id="KW-0472">Membrane</keyword>
<dbReference type="PRINTS" id="PR01035">
    <property type="entry name" value="TCRTETA"/>
</dbReference>
<evidence type="ECO:0000313" key="8">
    <source>
        <dbReference type="Proteomes" id="UP000541136"/>
    </source>
</evidence>
<accession>A0A7W9TJW1</accession>
<evidence type="ECO:0000256" key="1">
    <source>
        <dbReference type="ARBA" id="ARBA00004141"/>
    </source>
</evidence>
<feature type="transmembrane region" description="Helical" evidence="5">
    <location>
        <begin position="437"/>
        <end position="457"/>
    </location>
</feature>
<dbReference type="GO" id="GO:0005886">
    <property type="term" value="C:plasma membrane"/>
    <property type="evidence" value="ECO:0007669"/>
    <property type="project" value="TreeGrafter"/>
</dbReference>
<gene>
    <name evidence="7" type="ORF">HNR28_000076</name>
</gene>
<feature type="transmembrane region" description="Helical" evidence="5">
    <location>
        <begin position="21"/>
        <end position="42"/>
    </location>
</feature>
<keyword evidence="3 5" id="KW-1133">Transmembrane helix</keyword>
<evidence type="ECO:0000313" key="7">
    <source>
        <dbReference type="EMBL" id="MBB6082058.1"/>
    </source>
</evidence>
<dbReference type="PANTHER" id="PTHR23501:SF154">
    <property type="entry name" value="MULTIDRUG-EFFLUX TRANSPORTER RV1634-RELATED"/>
    <property type="match status" value="1"/>
</dbReference>
<feature type="transmembrane region" description="Helical" evidence="5">
    <location>
        <begin position="142"/>
        <end position="161"/>
    </location>
</feature>
<dbReference type="Proteomes" id="UP000541136">
    <property type="component" value="Unassembled WGS sequence"/>
</dbReference>